<protein>
    <recommendedName>
        <fullName evidence="1">YcaO domain-containing protein</fullName>
    </recommendedName>
</protein>
<proteinExistence type="predicted"/>
<dbReference type="InterPro" id="IPR003776">
    <property type="entry name" value="YcaO-like_dom"/>
</dbReference>
<dbReference type="EMBL" id="AJAU01000004">
    <property type="protein sequence ID" value="EOL50562.1"/>
    <property type="molecule type" value="Genomic_DNA"/>
</dbReference>
<dbReference type="eggNOG" id="ENOG5033BH3">
    <property type="taxonomic scope" value="Bacteria"/>
</dbReference>
<dbReference type="AlphaFoldDB" id="R3WT32"/>
<keyword evidence="3" id="KW-1185">Reference proteome</keyword>
<accession>R3WT32</accession>
<name>R3WT32_9ENTE</name>
<dbReference type="STRING" id="317735.RU98_GL000515"/>
<gene>
    <name evidence="2" type="ORF">UC7_00335</name>
</gene>
<sequence length="349" mass="40323">MRGFLQNSAEIFSQRGMFLNHHFNNYMVREEKRIVEAYEVGFENRSSNLKKIFGEFFEREVLINTNVSKNLDIYTSSLVKRATKKFPSGIFIAKDRFVDSCGMASHTNSSDVIKTSFFEFFERQSLITSYLSKNVSPEIILGKDITLEKTEIYLKNYVDTIRYFNISLSNRIYVILCIGYGDNKCIGLGTSDNMQTAIIKSQIEALQYFATDFSKYNSNSSLFDSIDNKKDLYHSKFDSLQTKEFINLYSYLLDGTAPKKIAKDSNQNIDSSFDFDSFIAYCNTELKMVPLIAVFYPNEKIAHLKVVKIHDENWFPHINPEYYKSSSIDFVSDVINTPLDKSITYLPFP</sequence>
<feature type="domain" description="YcaO" evidence="1">
    <location>
        <begin position="97"/>
        <end position="265"/>
    </location>
</feature>
<evidence type="ECO:0000259" key="1">
    <source>
        <dbReference type="Pfam" id="PF02624"/>
    </source>
</evidence>
<evidence type="ECO:0000313" key="3">
    <source>
        <dbReference type="Proteomes" id="UP000013840"/>
    </source>
</evidence>
<dbReference type="RefSeq" id="WP_010770539.1">
    <property type="nucleotide sequence ID" value="NZ_KB946332.1"/>
</dbReference>
<dbReference type="Proteomes" id="UP000013840">
    <property type="component" value="Unassembled WGS sequence"/>
</dbReference>
<reference evidence="2 3" key="1">
    <citation type="submission" date="2013-02" db="EMBL/GenBank/DDBJ databases">
        <title>The Genome Sequence of Enterococcus caccae BAA-1240.</title>
        <authorList>
            <consortium name="The Broad Institute Genome Sequencing Platform"/>
            <consortium name="The Broad Institute Genome Sequencing Center for Infectious Disease"/>
            <person name="Earl A.M."/>
            <person name="Gilmore M.S."/>
            <person name="Lebreton F."/>
            <person name="Walker B."/>
            <person name="Young S.K."/>
            <person name="Zeng Q."/>
            <person name="Gargeya S."/>
            <person name="Fitzgerald M."/>
            <person name="Haas B."/>
            <person name="Abouelleil A."/>
            <person name="Alvarado L."/>
            <person name="Arachchi H.M."/>
            <person name="Berlin A.M."/>
            <person name="Chapman S.B."/>
            <person name="Dewar J."/>
            <person name="Goldberg J."/>
            <person name="Griggs A."/>
            <person name="Gujja S."/>
            <person name="Hansen M."/>
            <person name="Howarth C."/>
            <person name="Imamovic A."/>
            <person name="Larimer J."/>
            <person name="McCowan C."/>
            <person name="Murphy C."/>
            <person name="Neiman D."/>
            <person name="Pearson M."/>
            <person name="Priest M."/>
            <person name="Roberts A."/>
            <person name="Saif S."/>
            <person name="Shea T."/>
            <person name="Sisk P."/>
            <person name="Sykes S."/>
            <person name="Wortman J."/>
            <person name="Nusbaum C."/>
            <person name="Birren B."/>
        </authorList>
    </citation>
    <scope>NUCLEOTIDE SEQUENCE [LARGE SCALE GENOMIC DNA]</scope>
    <source>
        <strain evidence="2 3">ATCC BAA-1240</strain>
    </source>
</reference>
<organism evidence="2 3">
    <name type="scientific">Enterococcus caccae ATCC BAA-1240</name>
    <dbReference type="NCBI Taxonomy" id="1158612"/>
    <lineage>
        <taxon>Bacteria</taxon>
        <taxon>Bacillati</taxon>
        <taxon>Bacillota</taxon>
        <taxon>Bacilli</taxon>
        <taxon>Lactobacillales</taxon>
        <taxon>Enterococcaceae</taxon>
        <taxon>Enterococcus</taxon>
    </lineage>
</organism>
<dbReference type="PATRIC" id="fig|1158612.3.peg.344"/>
<dbReference type="Pfam" id="PF02624">
    <property type="entry name" value="YcaO"/>
    <property type="match status" value="1"/>
</dbReference>
<dbReference type="OrthoDB" id="2379922at2"/>
<evidence type="ECO:0000313" key="2">
    <source>
        <dbReference type="EMBL" id="EOL50562.1"/>
    </source>
</evidence>
<comment type="caution">
    <text evidence="2">The sequence shown here is derived from an EMBL/GenBank/DDBJ whole genome shotgun (WGS) entry which is preliminary data.</text>
</comment>